<evidence type="ECO:0000259" key="1">
    <source>
        <dbReference type="Pfam" id="PF10137"/>
    </source>
</evidence>
<dbReference type="Pfam" id="PF10137">
    <property type="entry name" value="CAP12-PCTIR_TIR"/>
    <property type="match status" value="1"/>
</dbReference>
<dbReference type="EMBL" id="BK015853">
    <property type="protein sequence ID" value="DAD69618.1"/>
    <property type="molecule type" value="Genomic_DNA"/>
</dbReference>
<accession>A0A8S5LI48</accession>
<organism evidence="2">
    <name type="scientific">Siphoviridae sp. ctlHU7</name>
    <dbReference type="NCBI Taxonomy" id="2827588"/>
    <lineage>
        <taxon>Viruses</taxon>
        <taxon>Duplodnaviria</taxon>
        <taxon>Heunggongvirae</taxon>
        <taxon>Uroviricota</taxon>
        <taxon>Caudoviricetes</taxon>
    </lineage>
</organism>
<dbReference type="InterPro" id="IPR019302">
    <property type="entry name" value="CAP12/PCTIR_TIR_dom"/>
</dbReference>
<evidence type="ECO:0000313" key="2">
    <source>
        <dbReference type="EMBL" id="DAD69618.1"/>
    </source>
</evidence>
<name>A0A8S5LI48_9CAUD</name>
<sequence length="300" mass="34179">MAKRTIDSKDTISTLIISKPEFKKQLEDRINIGKELLATAVKTVNSSLYYGRRQQSIEYDEKEEEDFFSAYHKWDDFNTDFLKRTFNNSENEYKKEYENACHLGNIFGSDDVVGDQKKTIKQKIGKLESIIERLVIIPCDKQEEIIDTQNSTQLSNKVFIVHGHDSLMKETTARTLSKLGLDPIILHEQPDGGRTIIEKFEENSSEVGYAIILLTADDEGKAKKEIDMKARARQNVVFEMGYFIGKLGRNKVLLLLENGVEKPGDLDGVVYTPIDANDGWKLKLVKELKACKYNVSADNI</sequence>
<dbReference type="GO" id="GO:0050135">
    <property type="term" value="F:NADP+ nucleosidase activity"/>
    <property type="evidence" value="ECO:0007669"/>
    <property type="project" value="InterPro"/>
</dbReference>
<protein>
    <submittedName>
        <fullName evidence="2">Putative nucleotide-binding protein</fullName>
    </submittedName>
</protein>
<reference evidence="2" key="1">
    <citation type="journal article" date="2021" name="Proc. Natl. Acad. Sci. U.S.A.">
        <title>A Catalog of Tens of Thousands of Viruses from Human Metagenomes Reveals Hidden Associations with Chronic Diseases.</title>
        <authorList>
            <person name="Tisza M.J."/>
            <person name="Buck C.B."/>
        </authorList>
    </citation>
    <scope>NUCLEOTIDE SEQUENCE</scope>
    <source>
        <strain evidence="2">CtlHU7</strain>
    </source>
</reference>
<proteinExistence type="predicted"/>
<feature type="domain" description="CD-NTase-associated protein 12/Pycsar effector protein TIR" evidence="1">
    <location>
        <begin position="157"/>
        <end position="275"/>
    </location>
</feature>